<comment type="caution">
    <text evidence="8">The sequence shown here is derived from an EMBL/GenBank/DDBJ whole genome shotgun (WGS) entry which is preliminary data.</text>
</comment>
<dbReference type="InterPro" id="IPR049062">
    <property type="entry name" value="NAD_Glu_DH_ACT2"/>
</dbReference>
<dbReference type="Pfam" id="PF21076">
    <property type="entry name" value="GDH_ACT2"/>
    <property type="match status" value="1"/>
</dbReference>
<dbReference type="GO" id="GO:0004352">
    <property type="term" value="F:glutamate dehydrogenase (NAD+) activity"/>
    <property type="evidence" value="ECO:0007669"/>
    <property type="project" value="InterPro"/>
</dbReference>
<evidence type="ECO:0000259" key="6">
    <source>
        <dbReference type="Pfam" id="PF21076"/>
    </source>
</evidence>
<evidence type="ECO:0000259" key="3">
    <source>
        <dbReference type="Pfam" id="PF05088"/>
    </source>
</evidence>
<dbReference type="GO" id="GO:0006538">
    <property type="term" value="P:L-glutamate catabolic process"/>
    <property type="evidence" value="ECO:0007669"/>
    <property type="project" value="InterPro"/>
</dbReference>
<dbReference type="Gene3D" id="3.40.50.720">
    <property type="entry name" value="NAD(P)-binding Rossmann-like Domain"/>
    <property type="match status" value="1"/>
</dbReference>
<dbReference type="Pfam" id="PF21079">
    <property type="entry name" value="GDH_HM2"/>
    <property type="match status" value="1"/>
</dbReference>
<dbReference type="InterPro" id="IPR049058">
    <property type="entry name" value="NAD_Glu_DH_HM2"/>
</dbReference>
<reference evidence="8 9" key="1">
    <citation type="journal article" date="2012" name="J. Bacteriol.">
        <title>Genome Sequence of n-Alkane-Degrading Hydrocarboniphaga effusa Strain AP103T (ATCC BAA-332T).</title>
        <authorList>
            <person name="Chang H.K."/>
            <person name="Zylstra G.J."/>
            <person name="Chae J.C."/>
        </authorList>
    </citation>
    <scope>NUCLEOTIDE SEQUENCE [LARGE SCALE GENOMIC DNA]</scope>
    <source>
        <strain evidence="8 9">AP103</strain>
    </source>
</reference>
<dbReference type="EMBL" id="AKGD01000002">
    <property type="protein sequence ID" value="EIT69239.1"/>
    <property type="molecule type" value="Genomic_DNA"/>
</dbReference>
<feature type="domain" description="NAD-specific glutamate dehydrogenase C-terminal" evidence="4">
    <location>
        <begin position="1297"/>
        <end position="1633"/>
    </location>
</feature>
<feature type="domain" description="NAD-glutamate dehydrogenase catalytic" evidence="3">
    <location>
        <begin position="757"/>
        <end position="1252"/>
    </location>
</feature>
<evidence type="ECO:0000313" key="9">
    <source>
        <dbReference type="Proteomes" id="UP000003704"/>
    </source>
</evidence>
<dbReference type="Pfam" id="PF21078">
    <property type="entry name" value="GDH_HM3"/>
    <property type="match status" value="1"/>
</dbReference>
<name>I7ZBI2_9GAMM</name>
<evidence type="ECO:0000259" key="7">
    <source>
        <dbReference type="Pfam" id="PF21077"/>
    </source>
</evidence>
<dbReference type="PATRIC" id="fig|1172194.4.peg.2730"/>
<evidence type="ECO:0000259" key="5">
    <source>
        <dbReference type="Pfam" id="PF21075"/>
    </source>
</evidence>
<feature type="region of interest" description="Disordered" evidence="2">
    <location>
        <begin position="1"/>
        <end position="64"/>
    </location>
</feature>
<proteinExistence type="predicted"/>
<dbReference type="SUPFAM" id="SSF51735">
    <property type="entry name" value="NAD(P)-binding Rossmann-fold domains"/>
    <property type="match status" value="1"/>
</dbReference>
<evidence type="ECO:0000313" key="8">
    <source>
        <dbReference type="EMBL" id="EIT69239.1"/>
    </source>
</evidence>
<dbReference type="InterPro" id="IPR049056">
    <property type="entry name" value="NAD_Glu_DH_HM3"/>
</dbReference>
<sequence length="1638" mass="182204">MRSVPRIAAAENPMNDLRNPAAEAQRPFVDSDQDSGKEQEQLLAQLESRSQGRPDFPERPQTNGLLRSFYDTSSLDALKARAPEQLIDIALRQWAWAQPRVAGELKLRVLPPAEGGSLLAAVETCVDDMPFLVDTVGIAIREAGVSIDWGVHPILPLVRDASGRIQSIGASADSQLESWIHMEFEPLPNAQAYAGLERKLRAALDDLRSAMVDTRAMREKALSLADGLENLPPNADADEFAEGRAFLRWLADGHFTFLGYAETRQAPAGEGKSQLIQVDEASLGLSRAGQRYADTAALIAPKAELDKYADSPRLIVVTKANRKAAIHLDDYMDVISVKQYRSDGSVAGTCRFVGFFASDVYIDRPRTIPLIRRKTDYVLRHSRIGEDTHSGKLLREIMHLMPRDELFQSSEQELYRTVMGIRALRDRHQLKLFLRRDRYGRFYSCLIYLPRDRYSRELRDRIGAELMRMLGGVSVDRHVDSLRGTMSRVRYVVRTPAGTDTPISVEQIEQRLIAVTRSWREQLREVLARHLGARSSEVFAAWSEAFPLSYTDSVSPEDAEADLEYLLKLSEQQPLLPRLIFDTDGNAPGSSATASATRLKLYARQSSLALSDILPTLENFGLRVVRQDPTEVQPKNEAAFWIQEFIIEAPASSLSAPVQKANFEQALLQTFIGETENDGLNRLVLASGLDSRQVACVRALAKYVNQIGLPYGRSDIEQLLAGQPSIARMIVRLFESRFDPRLQADQRQSDEIRYAQEIEAALDGVSSLDTDRVLRALLSVVHAGLRTNFYQVTSDGKPKSYISIKLDPSKIPELPFPRPMFEIWVYSPEVEGVHLRGGRVARGGLRWSDRREDFRTEVLGLMKAQMVKNAVIVPVGAKGGFVVKRPVDASNREAWMAQGIECYKTFLRGLLDITDNRVGDAIHAPRDVVRLDEDDPYLVVAADKGTASFSDIANSISADYDFWLGDAFASGGSVGYDHKKMGITAKGAWESVKRHFREIDIDIQSQPFTVVGIGDMSGDVFGNGMLLSRKIRLIAAFDHRHVFLDPNPDEERSFDERARLFALPRSSWADYDTSLISEGGGVFARSAKHIKLSPQTQAALGVERSTYTPAELINAILKAPVDLLWNGGIGTYVKSEHQSHVEVRDRANDAIRVNGRELRARVVGEGGNLGFTQSGRIEYALHGGRINTDAIDNAGGVHCSDREVNIKIPLNRLMSEGQLTREERDPLLAAMTDDVARFVLRDNYVQSAGISMMEREAAARLDEHVGLMRMLERDGLLNRSIEFLPDEETLKERRTEGRGLTRPELAVLVAYAKVSLNAAALDSDLADDPFFERDLLDNFPRLLVHHYRDALVHHRLKREIIATILSNAVVNRMGIAFAHHMSADHGVAAAAVLKAYAAAHEIFDGDRYWTAIEALDNRVGTSVQYRLMQRAAGLLKHATGWIVGARLGERFGVGALVSRYRDAVSELDRALPEPLSPSYREEWDRAVAATMAEGIEEGQARSLANTRVLGSALDIADLAAEAKVSLGEAAAVYFQSGERLRMPWLHSSILALKAGGSWQALARTNLRDDAYRIHRRLAGQILRQGGDTPEARIEAWIAANERPVRFALNRLSELQASGHSDFQALAVAVRELRKLRTL</sequence>
<dbReference type="PIRSF" id="PIRSF036761">
    <property type="entry name" value="GDH_Mll4104"/>
    <property type="match status" value="1"/>
</dbReference>
<feature type="domain" description="NAD-glutamate dehydrogenase N-terminal ACT1" evidence="5">
    <location>
        <begin position="66"/>
        <end position="200"/>
    </location>
</feature>
<evidence type="ECO:0000256" key="1">
    <source>
        <dbReference type="ARBA" id="ARBA00023002"/>
    </source>
</evidence>
<protein>
    <submittedName>
        <fullName evidence="8">Bacterial NAD-glutamate dehydrogenase superfamily</fullName>
    </submittedName>
</protein>
<dbReference type="InterPro" id="IPR049064">
    <property type="entry name" value="NAD_Glu_DH_ACT3"/>
</dbReference>
<gene>
    <name evidence="8" type="ORF">WQQ_28210</name>
</gene>
<dbReference type="Pfam" id="PF21073">
    <property type="entry name" value="GDH_HM1"/>
    <property type="match status" value="1"/>
</dbReference>
<evidence type="ECO:0000256" key="2">
    <source>
        <dbReference type="SAM" id="MobiDB-lite"/>
    </source>
</evidence>
<keyword evidence="1" id="KW-0560">Oxidoreductase</keyword>
<dbReference type="Pfam" id="PF21075">
    <property type="entry name" value="GDH_ACT1"/>
    <property type="match status" value="1"/>
</dbReference>
<dbReference type="Pfam" id="PF21077">
    <property type="entry name" value="GDH_ACT3"/>
    <property type="match status" value="1"/>
</dbReference>
<dbReference type="PANTHER" id="PTHR43403">
    <property type="entry name" value="NAD-SPECIFIC GLUTAMATE DEHYDROGENASE"/>
    <property type="match status" value="1"/>
</dbReference>
<feature type="domain" description="NAD-glutamate dehydrogenase ACT3" evidence="7">
    <location>
        <begin position="592"/>
        <end position="652"/>
    </location>
</feature>
<dbReference type="InterPro" id="IPR028971">
    <property type="entry name" value="NAD-GDH_cat"/>
</dbReference>
<accession>I7ZBI2</accession>
<keyword evidence="9" id="KW-1185">Reference proteome</keyword>
<dbReference type="InterPro" id="IPR049059">
    <property type="entry name" value="NAD_Glu_DH_HM1"/>
</dbReference>
<dbReference type="InterPro" id="IPR046346">
    <property type="entry name" value="Aminoacid_DH-like_N_sf"/>
</dbReference>
<organism evidence="8 9">
    <name type="scientific">Hydrocarboniphaga effusa AP103</name>
    <dbReference type="NCBI Taxonomy" id="1172194"/>
    <lineage>
        <taxon>Bacteria</taxon>
        <taxon>Pseudomonadati</taxon>
        <taxon>Pseudomonadota</taxon>
        <taxon>Gammaproteobacteria</taxon>
        <taxon>Nevskiales</taxon>
        <taxon>Nevskiaceae</taxon>
        <taxon>Hydrocarboniphaga</taxon>
    </lineage>
</organism>
<dbReference type="STRING" id="1172194.WQQ_28210"/>
<dbReference type="InterPro" id="IPR024727">
    <property type="entry name" value="NAD_Glu_DH_N_ACT1"/>
</dbReference>
<dbReference type="Pfam" id="PF21074">
    <property type="entry name" value="GDH_C"/>
    <property type="match status" value="1"/>
</dbReference>
<dbReference type="GO" id="GO:0004069">
    <property type="term" value="F:L-aspartate:2-oxoglutarate aminotransferase activity"/>
    <property type="evidence" value="ECO:0007669"/>
    <property type="project" value="InterPro"/>
</dbReference>
<evidence type="ECO:0000259" key="4">
    <source>
        <dbReference type="Pfam" id="PF21074"/>
    </source>
</evidence>
<dbReference type="InterPro" id="IPR036291">
    <property type="entry name" value="NAD(P)-bd_dom_sf"/>
</dbReference>
<dbReference type="Pfam" id="PF05088">
    <property type="entry name" value="Bac_GDH_CD"/>
    <property type="match status" value="1"/>
</dbReference>
<feature type="domain" description="NAD-glutamate dehydrogenase ACT2" evidence="6">
    <location>
        <begin position="431"/>
        <end position="519"/>
    </location>
</feature>
<dbReference type="Proteomes" id="UP000003704">
    <property type="component" value="Unassembled WGS sequence"/>
</dbReference>
<dbReference type="InterPro" id="IPR007780">
    <property type="entry name" value="NAD_Glu_DH_bac"/>
</dbReference>
<dbReference type="SUPFAM" id="SSF53223">
    <property type="entry name" value="Aminoacid dehydrogenase-like, N-terminal domain"/>
    <property type="match status" value="1"/>
</dbReference>
<dbReference type="PANTHER" id="PTHR43403:SF1">
    <property type="entry name" value="NAD-SPECIFIC GLUTAMATE DEHYDROGENASE"/>
    <property type="match status" value="1"/>
</dbReference>
<dbReference type="InterPro" id="IPR048381">
    <property type="entry name" value="GDH_C"/>
</dbReference>